<evidence type="ECO:0000313" key="2">
    <source>
        <dbReference type="Proteomes" id="UP001596142"/>
    </source>
</evidence>
<accession>A0ABW0YP44</accession>
<name>A0ABW0YP44_9BACI</name>
<dbReference type="Proteomes" id="UP001596142">
    <property type="component" value="Unassembled WGS sequence"/>
</dbReference>
<reference evidence="2" key="1">
    <citation type="journal article" date="2019" name="Int. J. Syst. Evol. Microbiol.">
        <title>The Global Catalogue of Microorganisms (GCM) 10K type strain sequencing project: providing services to taxonomists for standard genome sequencing and annotation.</title>
        <authorList>
            <consortium name="The Broad Institute Genomics Platform"/>
            <consortium name="The Broad Institute Genome Sequencing Center for Infectious Disease"/>
            <person name="Wu L."/>
            <person name="Ma J."/>
        </authorList>
    </citation>
    <scope>NUCLEOTIDE SEQUENCE [LARGE SCALE GENOMIC DNA]</scope>
    <source>
        <strain evidence="2">CECT 7184</strain>
    </source>
</reference>
<sequence length="75" mass="8802">MAVTKEEVRQLIDHLSPDQLEEVYTLIREMKEVEEQDEMSMKEADGLRDQEVYFESENSVNDEIAGKDLSRRDPL</sequence>
<organism evidence="1 2">
    <name type="scientific">Thalassorhabdus alkalitolerans</name>
    <dbReference type="NCBI Taxonomy" id="2282697"/>
    <lineage>
        <taxon>Bacteria</taxon>
        <taxon>Bacillati</taxon>
        <taxon>Bacillota</taxon>
        <taxon>Bacilli</taxon>
        <taxon>Bacillales</taxon>
        <taxon>Bacillaceae</taxon>
        <taxon>Thalassorhabdus</taxon>
    </lineage>
</organism>
<dbReference type="EMBL" id="JBHSOZ010000004">
    <property type="protein sequence ID" value="MFC5713216.1"/>
    <property type="molecule type" value="Genomic_DNA"/>
</dbReference>
<dbReference type="RefSeq" id="WP_054636747.1">
    <property type="nucleotide sequence ID" value="NZ_JBHSOZ010000004.1"/>
</dbReference>
<keyword evidence="2" id="KW-1185">Reference proteome</keyword>
<gene>
    <name evidence="1" type="ORF">ACFPU1_10500</name>
</gene>
<evidence type="ECO:0000313" key="1">
    <source>
        <dbReference type="EMBL" id="MFC5713216.1"/>
    </source>
</evidence>
<proteinExistence type="predicted"/>
<comment type="caution">
    <text evidence="1">The sequence shown here is derived from an EMBL/GenBank/DDBJ whole genome shotgun (WGS) entry which is preliminary data.</text>
</comment>
<protein>
    <submittedName>
        <fullName evidence="1">Uncharacterized protein</fullName>
    </submittedName>
</protein>